<comment type="caution">
    <text evidence="1">The sequence shown here is derived from an EMBL/GenBank/DDBJ whole genome shotgun (WGS) entry which is preliminary data.</text>
</comment>
<reference evidence="1 2" key="1">
    <citation type="submission" date="2024-03" db="EMBL/GenBank/DDBJ databases">
        <title>Novel Streptomyces species of biotechnological and ecological value are a feature of Machair soil.</title>
        <authorList>
            <person name="Prole J.R."/>
            <person name="Goodfellow M."/>
            <person name="Allenby N."/>
            <person name="Ward A.C."/>
        </authorList>
    </citation>
    <scope>NUCLEOTIDE SEQUENCE [LARGE SCALE GENOMIC DNA]</scope>
    <source>
        <strain evidence="1 2">MS1.HAVA.3</strain>
    </source>
</reference>
<proteinExistence type="predicted"/>
<evidence type="ECO:0000313" key="2">
    <source>
        <dbReference type="Proteomes" id="UP001382904"/>
    </source>
</evidence>
<dbReference type="Proteomes" id="UP001382904">
    <property type="component" value="Unassembled WGS sequence"/>
</dbReference>
<keyword evidence="2" id="KW-1185">Reference proteome</keyword>
<evidence type="ECO:0000313" key="1">
    <source>
        <dbReference type="EMBL" id="MEJ8644328.1"/>
    </source>
</evidence>
<accession>A0ABU8U8V8</accession>
<name>A0ABU8U8V8_9ACTN</name>
<evidence type="ECO:0008006" key="3">
    <source>
        <dbReference type="Google" id="ProtNLM"/>
    </source>
</evidence>
<gene>
    <name evidence="1" type="ORF">WKI68_29385</name>
</gene>
<dbReference type="EMBL" id="JBBKAM010000002">
    <property type="protein sequence ID" value="MEJ8644328.1"/>
    <property type="molecule type" value="Genomic_DNA"/>
</dbReference>
<organism evidence="1 2">
    <name type="scientific">Streptomyces caledonius</name>
    <dbReference type="NCBI Taxonomy" id="3134107"/>
    <lineage>
        <taxon>Bacteria</taxon>
        <taxon>Bacillati</taxon>
        <taxon>Actinomycetota</taxon>
        <taxon>Actinomycetes</taxon>
        <taxon>Kitasatosporales</taxon>
        <taxon>Streptomycetaceae</taxon>
        <taxon>Streptomyces</taxon>
    </lineage>
</organism>
<protein>
    <recommendedName>
        <fullName evidence="3">Secreted protein</fullName>
    </recommendedName>
</protein>
<sequence>MDNALLALAGAVVAVTGTLLAPILSQRVLGRVQAEQFSREERVARAQWLRERQVVELETRRACYVTANAGYRRYRVELMNYLWLVHKGAVTAQGRTDLEEARHAMHASFAEAQMIASEAVLAELDAMTRTLSSAYNRTMRLEEGSPRPGQSFEEIHALLAGIGEQWQAMRGAMRDDLGVDPGPAGPAAVES</sequence>